<evidence type="ECO:0000256" key="4">
    <source>
        <dbReference type="PIRSR" id="PIRSR000303-1"/>
    </source>
</evidence>
<dbReference type="EMBL" id="CP015453">
    <property type="protein sequence ID" value="AWH94740.1"/>
    <property type="molecule type" value="Genomic_DNA"/>
</dbReference>
<feature type="active site" evidence="4">
    <location>
        <position position="36"/>
    </location>
</feature>
<dbReference type="PROSITE" id="PS00763">
    <property type="entry name" value="GLUTATHIONE_PEROXID_2"/>
    <property type="match status" value="1"/>
</dbReference>
<evidence type="ECO:0000256" key="3">
    <source>
        <dbReference type="ARBA" id="ARBA00023002"/>
    </source>
</evidence>
<dbReference type="GO" id="GO:0004601">
    <property type="term" value="F:peroxidase activity"/>
    <property type="evidence" value="ECO:0007669"/>
    <property type="project" value="UniProtKB-KW"/>
</dbReference>
<keyword evidence="3 5" id="KW-0560">Oxidoreductase</keyword>
<sequence length="163" mass="17731">MSSLHDITFTTIDGESATLADYAGHAVLVVNVASECGLTPQYEGLQELADDYRERGFFVLGFPCNQFMGQEPGDEDAIKEFTSEKYGVTFPLAAKVDVNGPDRHPLYAELTAVADTDGEAGDVQWNFEKFLLSPTGEVVGRFRPKVEPGAPELTEAIEDVLPV</sequence>
<dbReference type="PRINTS" id="PR01011">
    <property type="entry name" value="GLUTPROXDASE"/>
</dbReference>
<dbReference type="CDD" id="cd00340">
    <property type="entry name" value="GSH_Peroxidase"/>
    <property type="match status" value="1"/>
</dbReference>
<dbReference type="InterPro" id="IPR029759">
    <property type="entry name" value="GPX_AS"/>
</dbReference>
<dbReference type="InterPro" id="IPR029760">
    <property type="entry name" value="GPX_CS"/>
</dbReference>
<evidence type="ECO:0000256" key="2">
    <source>
        <dbReference type="ARBA" id="ARBA00022559"/>
    </source>
</evidence>
<dbReference type="FunFam" id="3.40.30.10:FF:000010">
    <property type="entry name" value="Glutathione peroxidase"/>
    <property type="match status" value="1"/>
</dbReference>
<dbReference type="RefSeq" id="WP_107748817.1">
    <property type="nucleotide sequence ID" value="NZ_CP015453.1"/>
</dbReference>
<proteinExistence type="inferred from homology"/>
<evidence type="ECO:0000256" key="1">
    <source>
        <dbReference type="ARBA" id="ARBA00006926"/>
    </source>
</evidence>
<dbReference type="PANTHER" id="PTHR11592:SF40">
    <property type="entry name" value="THIOREDOXIN_GLUTATHIONE PEROXIDASE BTUE"/>
    <property type="match status" value="1"/>
</dbReference>
<protein>
    <recommendedName>
        <fullName evidence="5">Glutathione peroxidase</fullName>
    </recommendedName>
</protein>
<keyword evidence="2 5" id="KW-0575">Peroxidase</keyword>
<dbReference type="Proteomes" id="UP000244903">
    <property type="component" value="Chromosome"/>
</dbReference>
<dbReference type="PANTHER" id="PTHR11592">
    <property type="entry name" value="GLUTATHIONE PEROXIDASE"/>
    <property type="match status" value="1"/>
</dbReference>
<gene>
    <name evidence="6" type="ORF">A6048_03610</name>
</gene>
<dbReference type="PIRSF" id="PIRSF000303">
    <property type="entry name" value="Glutathion_perox"/>
    <property type="match status" value="1"/>
</dbReference>
<organism evidence="6 7">
    <name type="scientific">Dietzia psychralcaliphila</name>
    <dbReference type="NCBI Taxonomy" id="139021"/>
    <lineage>
        <taxon>Bacteria</taxon>
        <taxon>Bacillati</taxon>
        <taxon>Actinomycetota</taxon>
        <taxon>Actinomycetes</taxon>
        <taxon>Mycobacteriales</taxon>
        <taxon>Dietziaceae</taxon>
        <taxon>Dietzia</taxon>
    </lineage>
</organism>
<name>A0AAD0JRX5_9ACTN</name>
<evidence type="ECO:0000313" key="7">
    <source>
        <dbReference type="Proteomes" id="UP000244903"/>
    </source>
</evidence>
<accession>A0AAD0JRX5</accession>
<reference evidence="6 7" key="1">
    <citation type="submission" date="2016-04" db="EMBL/GenBank/DDBJ databases">
        <title>Complete genome sequence of the haloalkaliphilic hydrocarbon-degrading bacterium Dietzia psychralcaliphila ILA-1T, isolated from a drain of a fish product-processing plant.</title>
        <authorList>
            <person name="Zhao J."/>
            <person name="Hu B."/>
            <person name="Geng S."/>
            <person name="Nie Y."/>
            <person name="Tang Y."/>
        </authorList>
    </citation>
    <scope>NUCLEOTIDE SEQUENCE [LARGE SCALE GENOMIC DNA]</scope>
    <source>
        <strain evidence="6 7">ILA-1</strain>
    </source>
</reference>
<dbReference type="InterPro" id="IPR000889">
    <property type="entry name" value="Glutathione_peroxidase"/>
</dbReference>
<dbReference type="KEGG" id="dpc:A6048_03610"/>
<dbReference type="AlphaFoldDB" id="A0AAD0JRX5"/>
<dbReference type="Pfam" id="PF00255">
    <property type="entry name" value="GSHPx"/>
    <property type="match status" value="1"/>
</dbReference>
<dbReference type="InterPro" id="IPR036249">
    <property type="entry name" value="Thioredoxin-like_sf"/>
</dbReference>
<keyword evidence="7" id="KW-1185">Reference proteome</keyword>
<dbReference type="GO" id="GO:0034599">
    <property type="term" value="P:cellular response to oxidative stress"/>
    <property type="evidence" value="ECO:0007669"/>
    <property type="project" value="TreeGrafter"/>
</dbReference>
<evidence type="ECO:0000256" key="5">
    <source>
        <dbReference type="RuleBase" id="RU000499"/>
    </source>
</evidence>
<dbReference type="Gene3D" id="3.40.30.10">
    <property type="entry name" value="Glutaredoxin"/>
    <property type="match status" value="1"/>
</dbReference>
<dbReference type="PROSITE" id="PS51355">
    <property type="entry name" value="GLUTATHIONE_PEROXID_3"/>
    <property type="match status" value="1"/>
</dbReference>
<dbReference type="SUPFAM" id="SSF52833">
    <property type="entry name" value="Thioredoxin-like"/>
    <property type="match status" value="1"/>
</dbReference>
<evidence type="ECO:0000313" key="6">
    <source>
        <dbReference type="EMBL" id="AWH94740.1"/>
    </source>
</evidence>
<dbReference type="PROSITE" id="PS00460">
    <property type="entry name" value="GLUTATHIONE_PEROXID_1"/>
    <property type="match status" value="1"/>
</dbReference>
<comment type="similarity">
    <text evidence="1 5">Belongs to the glutathione peroxidase family.</text>
</comment>